<dbReference type="InterPro" id="IPR003593">
    <property type="entry name" value="AAA+_ATPase"/>
</dbReference>
<proteinExistence type="inferred from homology"/>
<dbReference type="GO" id="GO:0016887">
    <property type="term" value="F:ATP hydrolysis activity"/>
    <property type="evidence" value="ECO:0007669"/>
    <property type="project" value="InterPro"/>
</dbReference>
<dbReference type="InterPro" id="IPR017871">
    <property type="entry name" value="ABC_transporter-like_CS"/>
</dbReference>
<evidence type="ECO:0000256" key="3">
    <source>
        <dbReference type="ARBA" id="ARBA00022741"/>
    </source>
</evidence>
<dbReference type="PROSITE" id="PS50893">
    <property type="entry name" value="ABC_TRANSPORTER_2"/>
    <property type="match status" value="1"/>
</dbReference>
<evidence type="ECO:0000313" key="6">
    <source>
        <dbReference type="EMBL" id="MPM05178.1"/>
    </source>
</evidence>
<evidence type="ECO:0000256" key="2">
    <source>
        <dbReference type="ARBA" id="ARBA00022448"/>
    </source>
</evidence>
<dbReference type="CDD" id="cd03257">
    <property type="entry name" value="ABC_NikE_OppD_transporters"/>
    <property type="match status" value="1"/>
</dbReference>
<feature type="domain" description="ABC transporter" evidence="5">
    <location>
        <begin position="4"/>
        <end position="253"/>
    </location>
</feature>
<dbReference type="InterPro" id="IPR003439">
    <property type="entry name" value="ABC_transporter-like_ATP-bd"/>
</dbReference>
<accession>A0A644WNY7</accession>
<comment type="similarity">
    <text evidence="1">Belongs to the ABC transporter superfamily.</text>
</comment>
<name>A0A644WNY7_9ZZZZ</name>
<protein>
    <submittedName>
        <fullName evidence="6">Glutathione import ATP-binding protein GsiA</fullName>
        <ecNumber evidence="6">3.6.3.-</ecNumber>
    </submittedName>
</protein>
<sequence>MALVEIRGLVKSFHNRKSGDVQILRSIDLALDASQTICVVGESGCGKTTLGKILAGLQTYNGGSFLYKGQEVSKLDKQQWKAFRTDVQMIHQNPYESLNPTQMVFDMIAAPLKRHKKATNFTSLYEQVIKLLEMVGLTPVEDFIDKYPANLSGGQRQRVSIARVLSMDPKFIVVDEATSMIDTSMRISLLQTLKEIQEKMGVAYLYITHDLALGRYFAWGQRLAVMYLGQIVEIGPAERVLSDPHHPYTKAILAAGKVEEVDGYELKGVEIPSFRHIPSGCSLSPRCPQAIAGLCENVTPTLRTVSDSWQVSCHLYQEQS</sequence>
<dbReference type="EMBL" id="VSSQ01001107">
    <property type="protein sequence ID" value="MPM05178.1"/>
    <property type="molecule type" value="Genomic_DNA"/>
</dbReference>
<keyword evidence="4 6" id="KW-0067">ATP-binding</keyword>
<dbReference type="EC" id="3.6.3.-" evidence="6"/>
<dbReference type="InterPro" id="IPR027417">
    <property type="entry name" value="P-loop_NTPase"/>
</dbReference>
<keyword evidence="3" id="KW-0547">Nucleotide-binding</keyword>
<dbReference type="PANTHER" id="PTHR43776">
    <property type="entry name" value="TRANSPORT ATP-BINDING PROTEIN"/>
    <property type="match status" value="1"/>
</dbReference>
<dbReference type="AlphaFoldDB" id="A0A644WNY7"/>
<dbReference type="GO" id="GO:0005524">
    <property type="term" value="F:ATP binding"/>
    <property type="evidence" value="ECO:0007669"/>
    <property type="project" value="UniProtKB-KW"/>
</dbReference>
<dbReference type="GO" id="GO:0015833">
    <property type="term" value="P:peptide transport"/>
    <property type="evidence" value="ECO:0007669"/>
    <property type="project" value="InterPro"/>
</dbReference>
<evidence type="ECO:0000259" key="5">
    <source>
        <dbReference type="PROSITE" id="PS50893"/>
    </source>
</evidence>
<keyword evidence="2" id="KW-0813">Transport</keyword>
<dbReference type="Pfam" id="PF08352">
    <property type="entry name" value="oligo_HPY"/>
    <property type="match status" value="1"/>
</dbReference>
<keyword evidence="6" id="KW-0378">Hydrolase</keyword>
<dbReference type="SMART" id="SM00382">
    <property type="entry name" value="AAA"/>
    <property type="match status" value="1"/>
</dbReference>
<dbReference type="Gene3D" id="3.40.50.300">
    <property type="entry name" value="P-loop containing nucleotide triphosphate hydrolases"/>
    <property type="match status" value="1"/>
</dbReference>
<dbReference type="SUPFAM" id="SSF52540">
    <property type="entry name" value="P-loop containing nucleoside triphosphate hydrolases"/>
    <property type="match status" value="1"/>
</dbReference>
<dbReference type="Pfam" id="PF00005">
    <property type="entry name" value="ABC_tran"/>
    <property type="match status" value="1"/>
</dbReference>
<dbReference type="InterPro" id="IPR013563">
    <property type="entry name" value="Oligopep_ABC_C"/>
</dbReference>
<dbReference type="PROSITE" id="PS00211">
    <property type="entry name" value="ABC_TRANSPORTER_1"/>
    <property type="match status" value="1"/>
</dbReference>
<evidence type="ECO:0000256" key="4">
    <source>
        <dbReference type="ARBA" id="ARBA00022840"/>
    </source>
</evidence>
<gene>
    <name evidence="6" type="primary">gsiA_8</name>
    <name evidence="6" type="ORF">SDC9_51466</name>
</gene>
<comment type="caution">
    <text evidence="6">The sequence shown here is derived from an EMBL/GenBank/DDBJ whole genome shotgun (WGS) entry which is preliminary data.</text>
</comment>
<dbReference type="NCBIfam" id="TIGR01727">
    <property type="entry name" value="oligo_HPY"/>
    <property type="match status" value="1"/>
</dbReference>
<reference evidence="6" key="1">
    <citation type="submission" date="2019-08" db="EMBL/GenBank/DDBJ databases">
        <authorList>
            <person name="Kucharzyk K."/>
            <person name="Murdoch R.W."/>
            <person name="Higgins S."/>
            <person name="Loffler F."/>
        </authorList>
    </citation>
    <scope>NUCLEOTIDE SEQUENCE</scope>
</reference>
<dbReference type="InterPro" id="IPR050319">
    <property type="entry name" value="ABC_transp_ATP-bind"/>
</dbReference>
<evidence type="ECO:0000256" key="1">
    <source>
        <dbReference type="ARBA" id="ARBA00005417"/>
    </source>
</evidence>
<dbReference type="PANTHER" id="PTHR43776:SF7">
    <property type="entry name" value="D,D-DIPEPTIDE TRANSPORT ATP-BINDING PROTEIN DDPF-RELATED"/>
    <property type="match status" value="1"/>
</dbReference>
<dbReference type="GO" id="GO:0055085">
    <property type="term" value="P:transmembrane transport"/>
    <property type="evidence" value="ECO:0007669"/>
    <property type="project" value="UniProtKB-ARBA"/>
</dbReference>
<organism evidence="6">
    <name type="scientific">bioreactor metagenome</name>
    <dbReference type="NCBI Taxonomy" id="1076179"/>
    <lineage>
        <taxon>unclassified sequences</taxon>
        <taxon>metagenomes</taxon>
        <taxon>ecological metagenomes</taxon>
    </lineage>
</organism>